<dbReference type="Pfam" id="PF13855">
    <property type="entry name" value="LRR_8"/>
    <property type="match status" value="1"/>
</dbReference>
<keyword evidence="5" id="KW-0732">Signal</keyword>
<accession>A0ABD3RY22</accession>
<dbReference type="FunFam" id="3.80.10.10:FF:000383">
    <property type="entry name" value="Leucine-rich repeat receptor protein kinase EMS1"/>
    <property type="match status" value="1"/>
</dbReference>
<dbReference type="PROSITE" id="PS50070">
    <property type="entry name" value="KRINGLE_2"/>
    <property type="match status" value="3"/>
</dbReference>
<dbReference type="Pfam" id="PF00560">
    <property type="entry name" value="LRR_1"/>
    <property type="match status" value="3"/>
</dbReference>
<dbReference type="Pfam" id="PF00051">
    <property type="entry name" value="Kringle"/>
    <property type="match status" value="3"/>
</dbReference>
<reference evidence="16 17" key="1">
    <citation type="submission" date="2024-10" db="EMBL/GenBank/DDBJ databases">
        <title>Updated reference genomes for cyclostephanoid diatoms.</title>
        <authorList>
            <person name="Roberts W.R."/>
            <person name="Alverson A.J."/>
        </authorList>
    </citation>
    <scope>NUCLEOTIDE SEQUENCE [LARGE SCALE GENOMIC DNA]</scope>
    <source>
        <strain evidence="16 17">AJA228-03</strain>
    </source>
</reference>
<feature type="region of interest" description="Disordered" evidence="13">
    <location>
        <begin position="1360"/>
        <end position="1434"/>
    </location>
</feature>
<feature type="transmembrane region" description="Helical" evidence="14">
    <location>
        <begin position="1127"/>
        <end position="1147"/>
    </location>
</feature>
<gene>
    <name evidence="16" type="ORF">ACHAXA_009040</name>
</gene>
<evidence type="ECO:0000256" key="7">
    <source>
        <dbReference type="ARBA" id="ARBA00022989"/>
    </source>
</evidence>
<keyword evidence="8 14" id="KW-0472">Membrane</keyword>
<dbReference type="InterPro" id="IPR003591">
    <property type="entry name" value="Leu-rich_rpt_typical-subtyp"/>
</dbReference>
<dbReference type="Proteomes" id="UP001530377">
    <property type="component" value="Unassembled WGS sequence"/>
</dbReference>
<dbReference type="PANTHER" id="PTHR27000:SF803">
    <property type="entry name" value="RECEPTOR-LIKE PROTEIN 45"/>
    <property type="match status" value="1"/>
</dbReference>
<dbReference type="SUPFAM" id="SSF52058">
    <property type="entry name" value="L domain-like"/>
    <property type="match status" value="1"/>
</dbReference>
<dbReference type="InterPro" id="IPR013806">
    <property type="entry name" value="Kringle-like"/>
</dbReference>
<feature type="domain" description="Kringle" evidence="15">
    <location>
        <begin position="332"/>
        <end position="425"/>
    </location>
</feature>
<dbReference type="InterPro" id="IPR013210">
    <property type="entry name" value="LRR_N_plant-typ"/>
</dbReference>
<evidence type="ECO:0000256" key="4">
    <source>
        <dbReference type="ARBA" id="ARBA00022692"/>
    </source>
</evidence>
<name>A0ABD3RY22_9STRA</name>
<keyword evidence="17" id="KW-1185">Reference proteome</keyword>
<evidence type="ECO:0000256" key="3">
    <source>
        <dbReference type="ARBA" id="ARBA00022614"/>
    </source>
</evidence>
<dbReference type="Gene3D" id="3.80.10.10">
    <property type="entry name" value="Ribonuclease Inhibitor"/>
    <property type="match status" value="3"/>
</dbReference>
<feature type="domain" description="Kringle" evidence="15">
    <location>
        <begin position="10"/>
        <end position="98"/>
    </location>
</feature>
<keyword evidence="4 14" id="KW-0812">Transmembrane</keyword>
<dbReference type="InterPro" id="IPR032675">
    <property type="entry name" value="LRR_dom_sf"/>
</dbReference>
<dbReference type="InterPro" id="IPR018056">
    <property type="entry name" value="Kringle_CS"/>
</dbReference>
<dbReference type="InterPro" id="IPR038178">
    <property type="entry name" value="Kringle_sf"/>
</dbReference>
<feature type="transmembrane region" description="Helical" evidence="14">
    <location>
        <begin position="1189"/>
        <end position="1210"/>
    </location>
</feature>
<keyword evidence="10" id="KW-0675">Receptor</keyword>
<dbReference type="InterPro" id="IPR001611">
    <property type="entry name" value="Leu-rich_rpt"/>
</dbReference>
<dbReference type="GO" id="GO:0012505">
    <property type="term" value="C:endomembrane system"/>
    <property type="evidence" value="ECO:0007669"/>
    <property type="project" value="UniProtKB-SubCell"/>
</dbReference>
<evidence type="ECO:0000256" key="13">
    <source>
        <dbReference type="SAM" id="MobiDB-lite"/>
    </source>
</evidence>
<keyword evidence="2" id="KW-0420">Kringle</keyword>
<keyword evidence="7 14" id="KW-1133">Transmembrane helix</keyword>
<feature type="domain" description="Kringle" evidence="15">
    <location>
        <begin position="174"/>
        <end position="265"/>
    </location>
</feature>
<keyword evidence="6" id="KW-0677">Repeat</keyword>
<dbReference type="EMBL" id="JALLPB020000118">
    <property type="protein sequence ID" value="KAL3817139.1"/>
    <property type="molecule type" value="Genomic_DNA"/>
</dbReference>
<dbReference type="PRINTS" id="PR00018">
    <property type="entry name" value="KRINGLE"/>
</dbReference>
<feature type="transmembrane region" description="Helical" evidence="14">
    <location>
        <begin position="1247"/>
        <end position="1264"/>
    </location>
</feature>
<dbReference type="PANTHER" id="PTHR27000">
    <property type="entry name" value="LEUCINE-RICH REPEAT RECEPTOR-LIKE PROTEIN KINASE FAMILY PROTEIN-RELATED"/>
    <property type="match status" value="1"/>
</dbReference>
<evidence type="ECO:0000256" key="2">
    <source>
        <dbReference type="ARBA" id="ARBA00022572"/>
    </source>
</evidence>
<comment type="caution">
    <text evidence="16">The sequence shown here is derived from an EMBL/GenBank/DDBJ whole genome shotgun (WGS) entry which is preliminary data.</text>
</comment>
<evidence type="ECO:0000256" key="5">
    <source>
        <dbReference type="ARBA" id="ARBA00022729"/>
    </source>
</evidence>
<evidence type="ECO:0000256" key="10">
    <source>
        <dbReference type="ARBA" id="ARBA00023170"/>
    </source>
</evidence>
<evidence type="ECO:0000256" key="8">
    <source>
        <dbReference type="ARBA" id="ARBA00023136"/>
    </source>
</evidence>
<proteinExistence type="predicted"/>
<dbReference type="SMART" id="SM00369">
    <property type="entry name" value="LRR_TYP"/>
    <property type="match status" value="5"/>
</dbReference>
<dbReference type="Pfam" id="PF08263">
    <property type="entry name" value="LRRNT_2"/>
    <property type="match status" value="2"/>
</dbReference>
<evidence type="ECO:0000256" key="1">
    <source>
        <dbReference type="ARBA" id="ARBA00004236"/>
    </source>
</evidence>
<dbReference type="SMART" id="SM00130">
    <property type="entry name" value="KR"/>
    <property type="match status" value="3"/>
</dbReference>
<dbReference type="InterPro" id="IPR000001">
    <property type="entry name" value="Kringle"/>
</dbReference>
<evidence type="ECO:0000313" key="17">
    <source>
        <dbReference type="Proteomes" id="UP001530377"/>
    </source>
</evidence>
<dbReference type="SUPFAM" id="SSF52047">
    <property type="entry name" value="RNI-like"/>
    <property type="match status" value="1"/>
</dbReference>
<protein>
    <recommendedName>
        <fullName evidence="15">Kringle domain-containing protein</fullName>
    </recommendedName>
</protein>
<feature type="region of interest" description="Disordered" evidence="13">
    <location>
        <begin position="276"/>
        <end position="321"/>
    </location>
</feature>
<dbReference type="CDD" id="cd00108">
    <property type="entry name" value="KR"/>
    <property type="match status" value="2"/>
</dbReference>
<evidence type="ECO:0000256" key="14">
    <source>
        <dbReference type="SAM" id="Phobius"/>
    </source>
</evidence>
<feature type="region of interest" description="Disordered" evidence="13">
    <location>
        <begin position="104"/>
        <end position="144"/>
    </location>
</feature>
<feature type="transmembrane region" description="Helical" evidence="14">
    <location>
        <begin position="1284"/>
        <end position="1306"/>
    </location>
</feature>
<evidence type="ECO:0000256" key="6">
    <source>
        <dbReference type="ARBA" id="ARBA00022737"/>
    </source>
</evidence>
<organism evidence="16 17">
    <name type="scientific">Cyclostephanos tholiformis</name>
    <dbReference type="NCBI Taxonomy" id="382380"/>
    <lineage>
        <taxon>Eukaryota</taxon>
        <taxon>Sar</taxon>
        <taxon>Stramenopiles</taxon>
        <taxon>Ochrophyta</taxon>
        <taxon>Bacillariophyta</taxon>
        <taxon>Coscinodiscophyceae</taxon>
        <taxon>Thalassiosirophycidae</taxon>
        <taxon>Stephanodiscales</taxon>
        <taxon>Stephanodiscaceae</taxon>
        <taxon>Cyclostephanos</taxon>
    </lineage>
</organism>
<evidence type="ECO:0000259" key="15">
    <source>
        <dbReference type="PROSITE" id="PS50070"/>
    </source>
</evidence>
<evidence type="ECO:0000256" key="11">
    <source>
        <dbReference type="ARBA" id="ARBA00023180"/>
    </source>
</evidence>
<keyword evidence="11" id="KW-0325">Glycoprotein</keyword>
<keyword evidence="3" id="KW-0433">Leucine-rich repeat</keyword>
<dbReference type="Gene3D" id="2.40.20.10">
    <property type="entry name" value="Plasminogen Kringle 4"/>
    <property type="match status" value="3"/>
</dbReference>
<dbReference type="GO" id="GO:0005886">
    <property type="term" value="C:plasma membrane"/>
    <property type="evidence" value="ECO:0007669"/>
    <property type="project" value="UniProtKB-SubCell"/>
</dbReference>
<evidence type="ECO:0000256" key="9">
    <source>
        <dbReference type="ARBA" id="ARBA00023157"/>
    </source>
</evidence>
<evidence type="ECO:0000313" key="16">
    <source>
        <dbReference type="EMBL" id="KAL3817139.1"/>
    </source>
</evidence>
<dbReference type="SUPFAM" id="SSF57440">
    <property type="entry name" value="Kringle-like"/>
    <property type="match status" value="3"/>
</dbReference>
<feature type="compositionally biased region" description="Low complexity" evidence="13">
    <location>
        <begin position="276"/>
        <end position="319"/>
    </location>
</feature>
<feature type="compositionally biased region" description="Polar residues" evidence="13">
    <location>
        <begin position="1360"/>
        <end position="1376"/>
    </location>
</feature>
<feature type="transmembrane region" description="Helical" evidence="14">
    <location>
        <begin position="1318"/>
        <end position="1336"/>
    </location>
</feature>
<evidence type="ECO:0000256" key="12">
    <source>
        <dbReference type="ARBA" id="ARBA00037847"/>
    </source>
</evidence>
<sequence length="1434" mass="158747">MCNSDPVNCACPNLWGSDYRGTINTTTSGKACVRWDMNNWYLTLGDNHITQDHPNAGIEGNFCRNPDNDPNGPWCFTGLSVYEYLGYWESEYCDVPMCDASPTSSPSVSTIPTSSSRPTTSTLPSLGPTLTSSPTKLQSISTSPSISPSHFDTYTYRPTHSPSYVCNSDPVNCACPNLWGSDYRGTINTTTSGKACTRWDDPNLNRYLYVEYGANLTQDYPDAGLEGNFCRNPDNDRNGPWCYTEVTVGSSGGFWNYDYCDVPVCDASLTSSPSIPTIPTSSSRPTPSMSSSLDPTSTSLPKKRASSSPSFAPSFSSSPTNTCNVADKSTCGCENVDQSDYRGTISTTEDGTECERWDADWMGFHYEEDFVERAGLDENYCRDPFDYDFVFVSVSKDRRPGCYTSNKIFDEDGSPKFSYCVVPKCDPCSCMPICGRPNLSECGCPSALQADECCNQDEGQVKYRQCRCGYLKEACRVNIENNSTDFCDNAAIECGFCSTYGHNCKCTMYEQICFEFPSSSTCELAAASCCAPYSDSFYGVSETCYCDFYSSVRTVIGYESEHETGNCSVARQEIFDPIDNEKRFLKWMYSANGGDDWNDNTGWSDDGVTPHCQWFGITCNEDGLVIEINLRNNNLTGYVGSMFDYLLGAFKEMKVLDLAENKLTGTIPFEYIPTFLKLEHIDISNNALTGHADMTFPSFTSYVNFSHNSFTGITYKRVNPAYESLKVVDLSNNSLSQDASSMFYNKPPNIQELVLSKNSIAGELPDQFPLQKLIRFDISDNDIGGNLPNFPSTASLIREIDLSNQKRSYGGGLIGTIWTDIFKLVDLSVLNLADNNLTGEIPVSIGNLAKLKVLNLSSNSLAKQIPKELGRLKDVLKILDLSYNKLSGTIPSSIGDFDGESSLQLRNNTLMYPAPLMLCFIDGFDLSNDLLFCPTERNALNEFYISAKGSEWTVSINWMDPRIGHCDWYGIMCNDENRTIRLELQNNGLSGTLTPYIAFLSALEDLDLNNNDIKGLIPKEIGSLSNLKHLRLSYNQFTGNGINFGSLEDLRLIHLHGNRLSGSIPAFSWEIQDPSSYVSDCGNPSDFRPSLVCDGCTMCCNNEAYCNPQEESSIQQAGFADYKQSTIAFIGIIVVACCVLILALLAYHNYNNHDPPTLHQPIVDDTYKDFASEKLCSDSVYHFFLGKSICGWLIVLSTIAVQFWLLFFFVKASEINLSDDKVDVVYTWKCTRDKEICVNTKDLDWEGWLACAVVMLAHLLKDAINGVKMIMLSAKEKQGHFAMLRVFTGGTLLATITSLTLYVSTIYNFAIATSNTDVLVNAVLILFITHIDEYILKTLLAINPRWVVTMSQQASQPSQPLTLWLSSQRSPPQEQLSRPPCQAPPQAGNDDIDSAIHNNNDDDGVDSLEYESFPSGSNSVGDEKVASSVAIPAT</sequence>
<comment type="subcellular location">
    <subcellularLocation>
        <location evidence="1">Cell membrane</location>
    </subcellularLocation>
    <subcellularLocation>
        <location evidence="12">Endomembrane system</location>
        <topology evidence="12">Single-pass membrane protein</topology>
    </subcellularLocation>
</comment>
<dbReference type="PROSITE" id="PS00021">
    <property type="entry name" value="KRINGLE_1"/>
    <property type="match status" value="2"/>
</dbReference>
<keyword evidence="9" id="KW-1015">Disulfide bond</keyword>